<name>A0A914PW68_9BILA</name>
<feature type="region of interest" description="Disordered" evidence="1">
    <location>
        <begin position="134"/>
        <end position="156"/>
    </location>
</feature>
<evidence type="ECO:0000256" key="1">
    <source>
        <dbReference type="SAM" id="MobiDB-lite"/>
    </source>
</evidence>
<keyword evidence="2" id="KW-1185">Reference proteome</keyword>
<protein>
    <submittedName>
        <fullName evidence="3">Uncharacterized protein</fullName>
    </submittedName>
</protein>
<proteinExistence type="predicted"/>
<dbReference type="Proteomes" id="UP000887578">
    <property type="component" value="Unplaced"/>
</dbReference>
<feature type="compositionally biased region" description="Polar residues" evidence="1">
    <location>
        <begin position="138"/>
        <end position="148"/>
    </location>
</feature>
<reference evidence="3" key="1">
    <citation type="submission" date="2022-11" db="UniProtKB">
        <authorList>
            <consortium name="WormBaseParasite"/>
        </authorList>
    </citation>
    <scope>IDENTIFICATION</scope>
</reference>
<dbReference type="WBParaSite" id="PDA_v2.g23036.t1">
    <property type="protein sequence ID" value="PDA_v2.g23036.t1"/>
    <property type="gene ID" value="PDA_v2.g23036"/>
</dbReference>
<sequence>MITKGTSATFKSQDCKVSDKADEKGKLEAWNKSADLCSHTFTFNDKAEEKAKKKWMKDVNSSTLSLHISAYENEITELDSFDGENVGLKKNKINMDKQFLSPSIIQNPFEFPRQQEKDQVNKPELMGFRANQRLLGPDQSTSSNTARISSVMGGCI</sequence>
<dbReference type="AlphaFoldDB" id="A0A914PW68"/>
<accession>A0A914PW68</accession>
<organism evidence="2 3">
    <name type="scientific">Panagrolaimus davidi</name>
    <dbReference type="NCBI Taxonomy" id="227884"/>
    <lineage>
        <taxon>Eukaryota</taxon>
        <taxon>Metazoa</taxon>
        <taxon>Ecdysozoa</taxon>
        <taxon>Nematoda</taxon>
        <taxon>Chromadorea</taxon>
        <taxon>Rhabditida</taxon>
        <taxon>Tylenchina</taxon>
        <taxon>Panagrolaimomorpha</taxon>
        <taxon>Panagrolaimoidea</taxon>
        <taxon>Panagrolaimidae</taxon>
        <taxon>Panagrolaimus</taxon>
    </lineage>
</organism>
<evidence type="ECO:0000313" key="3">
    <source>
        <dbReference type="WBParaSite" id="PDA_v2.g23036.t1"/>
    </source>
</evidence>
<evidence type="ECO:0000313" key="2">
    <source>
        <dbReference type="Proteomes" id="UP000887578"/>
    </source>
</evidence>